<dbReference type="InterPro" id="IPR027417">
    <property type="entry name" value="P-loop_NTPase"/>
</dbReference>
<dbReference type="SMART" id="SM00382">
    <property type="entry name" value="AAA"/>
    <property type="match status" value="1"/>
</dbReference>
<dbReference type="InterPro" id="IPR058031">
    <property type="entry name" value="AAA_lid_NorR"/>
</dbReference>
<keyword evidence="3" id="KW-0805">Transcription regulation</keyword>
<dbReference type="Gene3D" id="1.10.10.60">
    <property type="entry name" value="Homeodomain-like"/>
    <property type="match status" value="1"/>
</dbReference>
<dbReference type="Pfam" id="PF08448">
    <property type="entry name" value="PAS_4"/>
    <property type="match status" value="1"/>
</dbReference>
<keyword evidence="4" id="KW-0238">DNA-binding</keyword>
<keyword evidence="2" id="KW-0067">ATP-binding</keyword>
<dbReference type="PROSITE" id="PS00675">
    <property type="entry name" value="SIGMA54_INTERACT_1"/>
    <property type="match status" value="1"/>
</dbReference>
<dbReference type="EMBL" id="CP060731">
    <property type="protein sequence ID" value="QNN79710.1"/>
    <property type="molecule type" value="Genomic_DNA"/>
</dbReference>
<dbReference type="InterPro" id="IPR025944">
    <property type="entry name" value="Sigma_54_int_dom_CS"/>
</dbReference>
<dbReference type="GO" id="GO:0005524">
    <property type="term" value="F:ATP binding"/>
    <property type="evidence" value="ECO:0007669"/>
    <property type="project" value="UniProtKB-KW"/>
</dbReference>
<evidence type="ECO:0000313" key="8">
    <source>
        <dbReference type="Proteomes" id="UP000515838"/>
    </source>
</evidence>
<dbReference type="SUPFAM" id="SSF46689">
    <property type="entry name" value="Homeodomain-like"/>
    <property type="match status" value="1"/>
</dbReference>
<dbReference type="InterPro" id="IPR003593">
    <property type="entry name" value="AAA+_ATPase"/>
</dbReference>
<dbReference type="SUPFAM" id="SSF52540">
    <property type="entry name" value="P-loop containing nucleoside triphosphate hydrolases"/>
    <property type="match status" value="1"/>
</dbReference>
<proteinExistence type="predicted"/>
<dbReference type="Proteomes" id="UP000515838">
    <property type="component" value="Chromosome"/>
</dbReference>
<sequence>MAFSGESDLSTKLPPLLLSYLESLPEPHVLFDRQYRILAANAAYVALYASEAPVVGRTCHQVSHGSPVPCDRMGESCPLAAALASGQRERAVHLHHMPGGEEYFNIELTPLLGGAARESYFLEKMEPLRVLARGGSERRLIGRSAPFRSMLELITRAGDSNVNVLIQGESGSGKEVVAQALHDASPRRTHPFVVLECASLSETLFESELFGHERGAFTGALSTKKGLVEVAHGGTLFLDELGDVPLTMQVKLLRLIETGCYRRVGGTELRLADVRIVSATHRDLRVMVEAGSFRQDLYYRVSTFPIRVPPLRERMDDLEGLVRNLLQGMEAARSLTLTPSALERLRRHDFPGNVRELRNLLERAVIFCDGPRITERHILRALTLGSDTDTHGASPQGATPAEGTLKAMQTGLVKSAARAHTGSRKALAEKLGVSERTLYRRLRDRD</sequence>
<evidence type="ECO:0000259" key="6">
    <source>
        <dbReference type="PROSITE" id="PS50045"/>
    </source>
</evidence>
<keyword evidence="1" id="KW-0547">Nucleotide-binding</keyword>
<evidence type="ECO:0000256" key="1">
    <source>
        <dbReference type="ARBA" id="ARBA00022741"/>
    </source>
</evidence>
<dbReference type="PANTHER" id="PTHR32071:SF117">
    <property type="entry name" value="PTS-DEPENDENT DIHYDROXYACETONE KINASE OPERON REGULATORY PROTEIN-RELATED"/>
    <property type="match status" value="1"/>
</dbReference>
<gene>
    <name evidence="7" type="ORF">IAE60_13460</name>
</gene>
<keyword evidence="5" id="KW-0804">Transcription</keyword>
<dbReference type="Pfam" id="PF25601">
    <property type="entry name" value="AAA_lid_14"/>
    <property type="match status" value="1"/>
</dbReference>
<evidence type="ECO:0000256" key="3">
    <source>
        <dbReference type="ARBA" id="ARBA00023015"/>
    </source>
</evidence>
<dbReference type="CDD" id="cd00009">
    <property type="entry name" value="AAA"/>
    <property type="match status" value="1"/>
</dbReference>
<evidence type="ECO:0000256" key="2">
    <source>
        <dbReference type="ARBA" id="ARBA00022840"/>
    </source>
</evidence>
<protein>
    <submittedName>
        <fullName evidence="7">Sigma 54-interacting transcriptional regulator</fullName>
    </submittedName>
</protein>
<dbReference type="InterPro" id="IPR013656">
    <property type="entry name" value="PAS_4"/>
</dbReference>
<dbReference type="InterPro" id="IPR002078">
    <property type="entry name" value="Sigma_54_int"/>
</dbReference>
<accession>A0A7G9THY5</accession>
<dbReference type="PANTHER" id="PTHR32071">
    <property type="entry name" value="TRANSCRIPTIONAL REGULATORY PROTEIN"/>
    <property type="match status" value="1"/>
</dbReference>
<evidence type="ECO:0000256" key="4">
    <source>
        <dbReference type="ARBA" id="ARBA00023125"/>
    </source>
</evidence>
<dbReference type="InterPro" id="IPR025943">
    <property type="entry name" value="Sigma_54_int_dom_ATP-bd_2"/>
</dbReference>
<dbReference type="FunFam" id="3.40.50.300:FF:000006">
    <property type="entry name" value="DNA-binding transcriptional regulator NtrC"/>
    <property type="match status" value="1"/>
</dbReference>
<dbReference type="Pfam" id="PF00158">
    <property type="entry name" value="Sigma54_activat"/>
    <property type="match status" value="1"/>
</dbReference>
<dbReference type="GO" id="GO:0043565">
    <property type="term" value="F:sequence-specific DNA binding"/>
    <property type="evidence" value="ECO:0007669"/>
    <property type="project" value="InterPro"/>
</dbReference>
<organism evidence="7 8">
    <name type="scientific">Pseudoxanthomonas mexicana</name>
    <dbReference type="NCBI Taxonomy" id="128785"/>
    <lineage>
        <taxon>Bacteria</taxon>
        <taxon>Pseudomonadati</taxon>
        <taxon>Pseudomonadota</taxon>
        <taxon>Gammaproteobacteria</taxon>
        <taxon>Lysobacterales</taxon>
        <taxon>Lysobacteraceae</taxon>
        <taxon>Pseudoxanthomonas</taxon>
    </lineage>
</organism>
<dbReference type="AlphaFoldDB" id="A0A7G9THY5"/>
<dbReference type="PROSITE" id="PS00676">
    <property type="entry name" value="SIGMA54_INTERACT_2"/>
    <property type="match status" value="1"/>
</dbReference>
<dbReference type="Gene3D" id="3.40.50.300">
    <property type="entry name" value="P-loop containing nucleotide triphosphate hydrolases"/>
    <property type="match status" value="1"/>
</dbReference>
<dbReference type="InterPro" id="IPR009057">
    <property type="entry name" value="Homeodomain-like_sf"/>
</dbReference>
<dbReference type="Gene3D" id="1.10.8.60">
    <property type="match status" value="1"/>
</dbReference>
<dbReference type="PROSITE" id="PS50045">
    <property type="entry name" value="SIGMA54_INTERACT_4"/>
    <property type="match status" value="1"/>
</dbReference>
<dbReference type="InterPro" id="IPR035965">
    <property type="entry name" value="PAS-like_dom_sf"/>
</dbReference>
<name>A0A7G9THY5_PSEMX</name>
<dbReference type="SUPFAM" id="SSF55785">
    <property type="entry name" value="PYP-like sensor domain (PAS domain)"/>
    <property type="match status" value="1"/>
</dbReference>
<dbReference type="Pfam" id="PF02954">
    <property type="entry name" value="HTH_8"/>
    <property type="match status" value="1"/>
</dbReference>
<feature type="domain" description="Sigma-54 factor interaction" evidence="6">
    <location>
        <begin position="140"/>
        <end position="366"/>
    </location>
</feature>
<dbReference type="Gene3D" id="3.30.450.20">
    <property type="entry name" value="PAS domain"/>
    <property type="match status" value="1"/>
</dbReference>
<dbReference type="PROSITE" id="PS00688">
    <property type="entry name" value="SIGMA54_INTERACT_3"/>
    <property type="match status" value="1"/>
</dbReference>
<reference evidence="7 8" key="1">
    <citation type="submission" date="2020-08" db="EMBL/GenBank/DDBJ databases">
        <title>Streptomycin Non-resistant strain, P. mexicana.</title>
        <authorList>
            <person name="Ganesh-Kumar S."/>
            <person name="Zhe T."/>
            <person name="Yu Z."/>
            <person name="Min Y."/>
        </authorList>
    </citation>
    <scope>NUCLEOTIDE SEQUENCE [LARGE SCALE GENOMIC DNA]</scope>
    <source>
        <strain evidence="7 8">GTZY2</strain>
    </source>
</reference>
<dbReference type="InterPro" id="IPR025662">
    <property type="entry name" value="Sigma_54_int_dom_ATP-bd_1"/>
</dbReference>
<evidence type="ECO:0000256" key="5">
    <source>
        <dbReference type="ARBA" id="ARBA00023163"/>
    </source>
</evidence>
<dbReference type="GO" id="GO:0006355">
    <property type="term" value="P:regulation of DNA-templated transcription"/>
    <property type="evidence" value="ECO:0007669"/>
    <property type="project" value="InterPro"/>
</dbReference>
<evidence type="ECO:0000313" key="7">
    <source>
        <dbReference type="EMBL" id="QNN79710.1"/>
    </source>
</evidence>
<dbReference type="InterPro" id="IPR002197">
    <property type="entry name" value="HTH_Fis"/>
</dbReference>